<dbReference type="SMART" id="SM00320">
    <property type="entry name" value="WD40"/>
    <property type="match status" value="3"/>
</dbReference>
<dbReference type="PRINTS" id="PR00320">
    <property type="entry name" value="GPROTEINBRPT"/>
</dbReference>
<dbReference type="InterPro" id="IPR019775">
    <property type="entry name" value="WD40_repeat_CS"/>
</dbReference>
<protein>
    <submittedName>
        <fullName evidence="4">Uncharacterized protein</fullName>
    </submittedName>
</protein>
<dbReference type="InterPro" id="IPR051179">
    <property type="entry name" value="WD_repeat_multifunction"/>
</dbReference>
<evidence type="ECO:0000256" key="2">
    <source>
        <dbReference type="ARBA" id="ARBA00022737"/>
    </source>
</evidence>
<evidence type="ECO:0000256" key="3">
    <source>
        <dbReference type="PROSITE-ProRule" id="PRU00221"/>
    </source>
</evidence>
<dbReference type="EMBL" id="CAJNNW010010578">
    <property type="protein sequence ID" value="CAE8652246.1"/>
    <property type="molecule type" value="Genomic_DNA"/>
</dbReference>
<dbReference type="InterPro" id="IPR036322">
    <property type="entry name" value="WD40_repeat_dom_sf"/>
</dbReference>
<comment type="caution">
    <text evidence="4">The sequence shown here is derived from an EMBL/GenBank/DDBJ whole genome shotgun (WGS) entry which is preliminary data.</text>
</comment>
<evidence type="ECO:0000313" key="4">
    <source>
        <dbReference type="EMBL" id="CAE8652246.1"/>
    </source>
</evidence>
<organism evidence="4 5">
    <name type="scientific">Polarella glacialis</name>
    <name type="common">Dinoflagellate</name>
    <dbReference type="NCBI Taxonomy" id="89957"/>
    <lineage>
        <taxon>Eukaryota</taxon>
        <taxon>Sar</taxon>
        <taxon>Alveolata</taxon>
        <taxon>Dinophyceae</taxon>
        <taxon>Suessiales</taxon>
        <taxon>Suessiaceae</taxon>
        <taxon>Polarella</taxon>
    </lineage>
</organism>
<sequence length="274" mass="29833">MASRDSDVVVTVTNLAGSQLEIRLAVDDSVQCLRGRVADEWGVLPGQVALFSGQQRLPPKDRASDWGSGPFTALLRLKASMTAVSGSREGGLRCWDLETGLCSMALQEEGASVNCMASDFSAMRLVTGSDDGLLRLWDLESGENLQELRGHSDCVMSVAADFNVMKAVSGSDDGTLIYWDLRESRCLQELIVAKGRRFVASVCCVDADFTGMKAISGSADNFVRRLSCKPQRAHSQAASDYDAHLMYITHDSWQFLIAACSTRNEHSCSYAQQL</sequence>
<proteinExistence type="predicted"/>
<dbReference type="PANTHER" id="PTHR19857:SF8">
    <property type="entry name" value="ANGIO-ASSOCIATED MIGRATORY CELL PROTEIN"/>
    <property type="match status" value="1"/>
</dbReference>
<dbReference type="Pfam" id="PF00400">
    <property type="entry name" value="WD40"/>
    <property type="match status" value="2"/>
</dbReference>
<reference evidence="4" key="1">
    <citation type="submission" date="2021-02" db="EMBL/GenBank/DDBJ databases">
        <authorList>
            <person name="Dougan E. K."/>
            <person name="Rhodes N."/>
            <person name="Thang M."/>
            <person name="Chan C."/>
        </authorList>
    </citation>
    <scope>NUCLEOTIDE SEQUENCE</scope>
</reference>
<dbReference type="PROSITE" id="PS50082">
    <property type="entry name" value="WD_REPEATS_2"/>
    <property type="match status" value="2"/>
</dbReference>
<dbReference type="AlphaFoldDB" id="A0A813IKF6"/>
<dbReference type="Proteomes" id="UP000626109">
    <property type="component" value="Unassembled WGS sequence"/>
</dbReference>
<dbReference type="InterPro" id="IPR015943">
    <property type="entry name" value="WD40/YVTN_repeat-like_dom_sf"/>
</dbReference>
<feature type="repeat" description="WD" evidence="3">
    <location>
        <begin position="148"/>
        <end position="189"/>
    </location>
</feature>
<accession>A0A813IKF6</accession>
<evidence type="ECO:0000256" key="1">
    <source>
        <dbReference type="ARBA" id="ARBA00022574"/>
    </source>
</evidence>
<dbReference type="SUPFAM" id="SSF50978">
    <property type="entry name" value="WD40 repeat-like"/>
    <property type="match status" value="1"/>
</dbReference>
<feature type="repeat" description="WD" evidence="3">
    <location>
        <begin position="106"/>
        <end position="147"/>
    </location>
</feature>
<evidence type="ECO:0000313" key="5">
    <source>
        <dbReference type="Proteomes" id="UP000626109"/>
    </source>
</evidence>
<dbReference type="PROSITE" id="PS00678">
    <property type="entry name" value="WD_REPEATS_1"/>
    <property type="match status" value="1"/>
</dbReference>
<dbReference type="InterPro" id="IPR020472">
    <property type="entry name" value="WD40_PAC1"/>
</dbReference>
<name>A0A813IKF6_POLGL</name>
<dbReference type="PANTHER" id="PTHR19857">
    <property type="entry name" value="MITOCHONDRIAL DIVISION PROTEIN 1-RELATED"/>
    <property type="match status" value="1"/>
</dbReference>
<dbReference type="Gene3D" id="2.130.10.10">
    <property type="entry name" value="YVTN repeat-like/Quinoprotein amine dehydrogenase"/>
    <property type="match status" value="1"/>
</dbReference>
<dbReference type="PROSITE" id="PS50294">
    <property type="entry name" value="WD_REPEATS_REGION"/>
    <property type="match status" value="2"/>
</dbReference>
<keyword evidence="2" id="KW-0677">Repeat</keyword>
<dbReference type="InterPro" id="IPR001680">
    <property type="entry name" value="WD40_rpt"/>
</dbReference>
<keyword evidence="1 3" id="KW-0853">WD repeat</keyword>
<gene>
    <name evidence="4" type="ORF">PGLA2088_LOCUS9559</name>
</gene>